<evidence type="ECO:0000256" key="4">
    <source>
        <dbReference type="ARBA" id="ARBA00023306"/>
    </source>
</evidence>
<dbReference type="InterPro" id="IPR036322">
    <property type="entry name" value="WD40_repeat_dom_sf"/>
</dbReference>
<feature type="non-terminal residue" evidence="8">
    <location>
        <position position="1"/>
    </location>
</feature>
<feature type="domain" description="CDC20/Fizzy WD40" evidence="7">
    <location>
        <begin position="231"/>
        <end position="526"/>
    </location>
</feature>
<dbReference type="PANTHER" id="PTHR19918:SF1">
    <property type="entry name" value="FIZZY-RELATED PROTEIN HOMOLOG"/>
    <property type="match status" value="1"/>
</dbReference>
<dbReference type="SUPFAM" id="SSF50978">
    <property type="entry name" value="WD40 repeat-like"/>
    <property type="match status" value="1"/>
</dbReference>
<evidence type="ECO:0000313" key="9">
    <source>
        <dbReference type="Proteomes" id="UP000243876"/>
    </source>
</evidence>
<dbReference type="AlphaFoldDB" id="A0A0D6ENN2"/>
<feature type="region of interest" description="Disordered" evidence="6">
    <location>
        <begin position="1"/>
        <end position="69"/>
    </location>
</feature>
<feature type="repeat" description="WD" evidence="5">
    <location>
        <begin position="495"/>
        <end position="527"/>
    </location>
</feature>
<dbReference type="PROSITE" id="PS50294">
    <property type="entry name" value="WD_REPEATS_REGION"/>
    <property type="match status" value="1"/>
</dbReference>
<evidence type="ECO:0000259" key="7">
    <source>
        <dbReference type="Pfam" id="PF24807"/>
    </source>
</evidence>
<keyword evidence="2 5" id="KW-0853">WD repeat</keyword>
<evidence type="ECO:0000256" key="2">
    <source>
        <dbReference type="ARBA" id="ARBA00022574"/>
    </source>
</evidence>
<keyword evidence="3" id="KW-0677">Repeat</keyword>
<dbReference type="SMART" id="SM00320">
    <property type="entry name" value="WD40"/>
    <property type="match status" value="5"/>
</dbReference>
<keyword evidence="4" id="KW-0131">Cell cycle</keyword>
<dbReference type="InterPro" id="IPR015943">
    <property type="entry name" value="WD40/YVTN_repeat-like_dom_sf"/>
</dbReference>
<evidence type="ECO:0000313" key="8">
    <source>
        <dbReference type="EMBL" id="CEQ41383.1"/>
    </source>
</evidence>
<dbReference type="Gene3D" id="2.130.10.10">
    <property type="entry name" value="YVTN repeat-like/Quinoprotein amine dehydrogenase"/>
    <property type="match status" value="1"/>
</dbReference>
<feature type="compositionally biased region" description="Low complexity" evidence="6">
    <location>
        <begin position="159"/>
        <end position="171"/>
    </location>
</feature>
<evidence type="ECO:0000256" key="3">
    <source>
        <dbReference type="ARBA" id="ARBA00022737"/>
    </source>
</evidence>
<evidence type="ECO:0000256" key="1">
    <source>
        <dbReference type="ARBA" id="ARBA00006445"/>
    </source>
</evidence>
<dbReference type="Pfam" id="PF24807">
    <property type="entry name" value="WD40_CDC20-Fz"/>
    <property type="match status" value="1"/>
</dbReference>
<comment type="similarity">
    <text evidence="1">Belongs to the WD repeat CDC20/Fizzy family.</text>
</comment>
<feature type="compositionally biased region" description="Low complexity" evidence="6">
    <location>
        <begin position="11"/>
        <end position="25"/>
    </location>
</feature>
<name>A0A0D6ENN2_SPOSA</name>
<protein>
    <submittedName>
        <fullName evidence="8">SPOSA6832_03097-mRNA-1:cds</fullName>
    </submittedName>
</protein>
<feature type="region of interest" description="Disordered" evidence="6">
    <location>
        <begin position="85"/>
        <end position="113"/>
    </location>
</feature>
<feature type="region of interest" description="Disordered" evidence="6">
    <location>
        <begin position="138"/>
        <end position="207"/>
    </location>
</feature>
<feature type="compositionally biased region" description="Gly residues" evidence="6">
    <location>
        <begin position="44"/>
        <end position="57"/>
    </location>
</feature>
<dbReference type="GO" id="GO:0010997">
    <property type="term" value="F:anaphase-promoting complex binding"/>
    <property type="evidence" value="ECO:0007669"/>
    <property type="project" value="InterPro"/>
</dbReference>
<feature type="compositionally biased region" description="Low complexity" evidence="6">
    <location>
        <begin position="85"/>
        <end position="101"/>
    </location>
</feature>
<dbReference type="InterPro" id="IPR033010">
    <property type="entry name" value="Cdc20/Fizzy"/>
</dbReference>
<evidence type="ECO:0000256" key="6">
    <source>
        <dbReference type="SAM" id="MobiDB-lite"/>
    </source>
</evidence>
<feature type="compositionally biased region" description="Basic and acidic residues" evidence="6">
    <location>
        <begin position="195"/>
        <end position="207"/>
    </location>
</feature>
<dbReference type="OrthoDB" id="10263272at2759"/>
<accession>A0A0D6ENN2</accession>
<feature type="compositionally biased region" description="Polar residues" evidence="6">
    <location>
        <begin position="147"/>
        <end position="158"/>
    </location>
</feature>
<dbReference type="InterPro" id="IPR001680">
    <property type="entry name" value="WD40_rpt"/>
</dbReference>
<dbReference type="GO" id="GO:1990757">
    <property type="term" value="F:ubiquitin ligase activator activity"/>
    <property type="evidence" value="ECO:0007669"/>
    <property type="project" value="TreeGrafter"/>
</dbReference>
<dbReference type="InterPro" id="IPR056150">
    <property type="entry name" value="WD40_CDC20-Fz"/>
</dbReference>
<evidence type="ECO:0000256" key="5">
    <source>
        <dbReference type="PROSITE-ProRule" id="PRU00221"/>
    </source>
</evidence>
<dbReference type="GO" id="GO:0031145">
    <property type="term" value="P:anaphase-promoting complex-dependent catabolic process"/>
    <property type="evidence" value="ECO:0007669"/>
    <property type="project" value="TreeGrafter"/>
</dbReference>
<gene>
    <name evidence="8" type="primary">SPOSA6832_03097</name>
</gene>
<dbReference type="EMBL" id="CENE01000013">
    <property type="protein sequence ID" value="CEQ41383.1"/>
    <property type="molecule type" value="Genomic_DNA"/>
</dbReference>
<sequence length="550" mass="59901">MDSEFSRRARSATAGSSTSASAVAGPSNDLRLPNKTRAREESWGIGGAGFGAPGGAPGSPSKKRIYGDRFIPNREGLDIATSFSLLPGSASSSNSSTPSSSQKGKRKATVADCDAQTEEANRTFDSLLRTELFGPSSFDATPLLRSPSASRTHTQYTASTSPQNSPSSSKPILNFSSPTRKRITQEGTGRGLDSPTHERYSLSPVRHESQRLLLSPKKAIRQVSRVPFKVLDAPELADDYYLNLVDWSSTNVLGVGLGSSVYTWSAQTSEVKKLCDLAENDPPDSITSISWVQRGNQVAVGTKNGMIQIWDAQTGRFIRRMTGHTARVGALAWNDHVLSSGSHDRLIYHRDVRIKDHWTHKLAVHKQEVCGLKWSDDGQLASGGNDNKLFVFDKMSETPLHRFTEHIAAVKAIAWNPHQHGILASGGGTADQKLRFWNTLTGNLLQEIDTGSQVCNMLFSKNSNELVTTHGFSAGQAQNQVVIWRYPSMQQVAQLTGHSYRVLYLAGSPDGQTIVTGAGDETLRFWNAFPKGKVERKADTSSLSPFGKIR</sequence>
<dbReference type="GO" id="GO:0005680">
    <property type="term" value="C:anaphase-promoting complex"/>
    <property type="evidence" value="ECO:0007669"/>
    <property type="project" value="TreeGrafter"/>
</dbReference>
<dbReference type="PROSITE" id="PS50082">
    <property type="entry name" value="WD_REPEATS_2"/>
    <property type="match status" value="2"/>
</dbReference>
<proteinExistence type="inferred from homology"/>
<organism evidence="8 9">
    <name type="scientific">Sporidiobolus salmonicolor</name>
    <name type="common">Yeast-like fungus</name>
    <name type="synonym">Sporobolomyces salmonicolor</name>
    <dbReference type="NCBI Taxonomy" id="5005"/>
    <lineage>
        <taxon>Eukaryota</taxon>
        <taxon>Fungi</taxon>
        <taxon>Dikarya</taxon>
        <taxon>Basidiomycota</taxon>
        <taxon>Pucciniomycotina</taxon>
        <taxon>Microbotryomycetes</taxon>
        <taxon>Sporidiobolales</taxon>
        <taxon>Sporidiobolaceae</taxon>
        <taxon>Sporobolomyces</taxon>
    </lineage>
</organism>
<feature type="repeat" description="WD" evidence="5">
    <location>
        <begin position="279"/>
        <end position="320"/>
    </location>
</feature>
<dbReference type="PANTHER" id="PTHR19918">
    <property type="entry name" value="CELL DIVISION CYCLE 20 CDC20 FIZZY -RELATED"/>
    <property type="match status" value="1"/>
</dbReference>
<dbReference type="GO" id="GO:1905786">
    <property type="term" value="P:positive regulation of anaphase-promoting complex-dependent catabolic process"/>
    <property type="evidence" value="ECO:0007669"/>
    <property type="project" value="TreeGrafter"/>
</dbReference>
<reference evidence="9" key="1">
    <citation type="submission" date="2015-02" db="EMBL/GenBank/DDBJ databases">
        <authorList>
            <person name="Gon?alves P."/>
        </authorList>
    </citation>
    <scope>NUCLEOTIDE SEQUENCE [LARGE SCALE GENOMIC DNA]</scope>
</reference>
<dbReference type="Proteomes" id="UP000243876">
    <property type="component" value="Unassembled WGS sequence"/>
</dbReference>
<keyword evidence="9" id="KW-1185">Reference proteome</keyword>